<dbReference type="InterPro" id="IPR004849">
    <property type="entry name" value="6DGDH_YqeC"/>
</dbReference>
<dbReference type="InterPro" id="IPR036291">
    <property type="entry name" value="NAD(P)-bd_dom_sf"/>
</dbReference>
<accession>D3DG94</accession>
<dbReference type="NCBIfam" id="TIGR00872">
    <property type="entry name" value="gnd_rel"/>
    <property type="match status" value="1"/>
</dbReference>
<dbReference type="SUPFAM" id="SSF51735">
    <property type="entry name" value="NAD(P)-binding Rossmann-fold domains"/>
    <property type="match status" value="1"/>
</dbReference>
<dbReference type="Pfam" id="PF03446">
    <property type="entry name" value="NAD_binding_2"/>
    <property type="match status" value="1"/>
</dbReference>
<comment type="pathway">
    <text evidence="1">Carbohydrate degradation; pentose phosphate pathway.</text>
</comment>
<dbReference type="Gene3D" id="1.10.1040.10">
    <property type="entry name" value="N-(1-d-carboxylethyl)-l-norvaline Dehydrogenase, domain 2"/>
    <property type="match status" value="1"/>
</dbReference>
<dbReference type="SUPFAM" id="SSF48179">
    <property type="entry name" value="6-phosphogluconate dehydrogenase C-terminal domain-like"/>
    <property type="match status" value="1"/>
</dbReference>
<dbReference type="GO" id="GO:0019521">
    <property type="term" value="P:D-gluconate metabolic process"/>
    <property type="evidence" value="ECO:0007669"/>
    <property type="project" value="UniProtKB-KW"/>
</dbReference>
<evidence type="ECO:0000256" key="4">
    <source>
        <dbReference type="ARBA" id="ARBA00023064"/>
    </source>
</evidence>
<dbReference type="SMART" id="SM01350">
    <property type="entry name" value="6PGD"/>
    <property type="match status" value="1"/>
</dbReference>
<dbReference type="KEGG" id="hth:HTH_0380"/>
<keyword evidence="7" id="KW-1185">Reference proteome</keyword>
<name>D3DG94_HYDTT</name>
<evidence type="ECO:0000313" key="7">
    <source>
        <dbReference type="Proteomes" id="UP000002574"/>
    </source>
</evidence>
<evidence type="ECO:0000313" key="6">
    <source>
        <dbReference type="EMBL" id="BAI68846.1"/>
    </source>
</evidence>
<keyword evidence="3" id="KW-0560">Oxidoreductase</keyword>
<dbReference type="AlphaFoldDB" id="D3DG94"/>
<dbReference type="InterPro" id="IPR006115">
    <property type="entry name" value="6PGDH_NADP-bd"/>
</dbReference>
<dbReference type="PANTHER" id="PTHR11811">
    <property type="entry name" value="6-PHOSPHOGLUCONATE DEHYDROGENASE"/>
    <property type="match status" value="1"/>
</dbReference>
<evidence type="ECO:0000256" key="3">
    <source>
        <dbReference type="ARBA" id="ARBA00023002"/>
    </source>
</evidence>
<dbReference type="KEGG" id="hte:Hydth_0378"/>
<dbReference type="InterPro" id="IPR006114">
    <property type="entry name" value="6PGDH_C"/>
</dbReference>
<dbReference type="InterPro" id="IPR013328">
    <property type="entry name" value="6PGD_dom2"/>
</dbReference>
<dbReference type="STRING" id="608538.HTH_0380"/>
<proteinExistence type="inferred from homology"/>
<dbReference type="GO" id="GO:0006098">
    <property type="term" value="P:pentose-phosphate shunt"/>
    <property type="evidence" value="ECO:0007669"/>
    <property type="project" value="InterPro"/>
</dbReference>
<dbReference type="NCBIfam" id="NF007161">
    <property type="entry name" value="PRK09599.1"/>
    <property type="match status" value="1"/>
</dbReference>
<dbReference type="Proteomes" id="UP000002574">
    <property type="component" value="Chromosome"/>
</dbReference>
<keyword evidence="4" id="KW-0311">Gluconate utilization</keyword>
<dbReference type="OrthoDB" id="9804542at2"/>
<feature type="domain" description="6-phosphogluconate dehydrogenase C-terminal" evidence="5">
    <location>
        <begin position="167"/>
        <end position="300"/>
    </location>
</feature>
<evidence type="ECO:0000256" key="1">
    <source>
        <dbReference type="ARBA" id="ARBA00004959"/>
    </source>
</evidence>
<dbReference type="InterPro" id="IPR008927">
    <property type="entry name" value="6-PGluconate_DH-like_C_sf"/>
</dbReference>
<dbReference type="eggNOG" id="COG1023">
    <property type="taxonomic scope" value="Bacteria"/>
</dbReference>
<evidence type="ECO:0000259" key="5">
    <source>
        <dbReference type="SMART" id="SM01350"/>
    </source>
</evidence>
<dbReference type="Pfam" id="PF00393">
    <property type="entry name" value="6PGD"/>
    <property type="match status" value="1"/>
</dbReference>
<dbReference type="GO" id="GO:0004616">
    <property type="term" value="F:phosphogluconate dehydrogenase (decarboxylating) activity"/>
    <property type="evidence" value="ECO:0007669"/>
    <property type="project" value="InterPro"/>
</dbReference>
<dbReference type="GO" id="GO:0050661">
    <property type="term" value="F:NADP binding"/>
    <property type="evidence" value="ECO:0007669"/>
    <property type="project" value="InterPro"/>
</dbReference>
<dbReference type="PATRIC" id="fig|608538.5.peg.380"/>
<protein>
    <submittedName>
        <fullName evidence="6">6-phosphogluconate dehydrogenase</fullName>
    </submittedName>
</protein>
<gene>
    <name evidence="6" type="primary">gnd</name>
    <name evidence="6" type="ordered locus">HTH_0380</name>
</gene>
<comment type="similarity">
    <text evidence="2">Belongs to the 6-phosphogluconate dehydrogenase family.</text>
</comment>
<dbReference type="PRINTS" id="PR00076">
    <property type="entry name" value="6PGDHDRGNASE"/>
</dbReference>
<sequence length="300" mass="33935">MKVLVVGLGRMGGGIVRRLKSKGYQVAGYDSHPDVRNAFKDTAFVMDSLSQMTEFFGDQRKIIWLMVPHHAVDDVIESFVPFLSGGDIVIDGGNSYYKDSQRRYQKLAKIGVSFLDVGVSGGVYGEQMGYCLMIGGDEKTYDLIKDLFKDLSYREEGYAYLGGPGAGHFAKMVHNGIEYAFMQAIGEGFELLKESGFNYHLGEVARIYNAGSVIRSWLMELTQKVFEEFKDLETLEAYVEDTGEGRWTLIEAIERAVPVPTIADALFMRFRSRQENSFRDRLLAGLRYQFGRHSLKRKDE</sequence>
<dbReference type="RefSeq" id="WP_012963029.1">
    <property type="nucleotide sequence ID" value="NC_013799.1"/>
</dbReference>
<reference evidence="6 7" key="1">
    <citation type="journal article" date="2010" name="J. Bacteriol.">
        <title>Complete genome sequence of the thermophilic, obligately chemolithoautotrophic hydrogen-oxidizing bacterium Hydrogenobacter thermophilus TK-6.</title>
        <authorList>
            <person name="Arai H."/>
            <person name="Kanbe H."/>
            <person name="Ishii M."/>
            <person name="Igarashi Y."/>
        </authorList>
    </citation>
    <scope>NUCLEOTIDE SEQUENCE [LARGE SCALE GENOMIC DNA]</scope>
    <source>
        <strain evidence="7">DSM 6534 / IAM 12695 / TK-6 [Tokyo]</strain>
    </source>
</reference>
<evidence type="ECO:0000256" key="2">
    <source>
        <dbReference type="ARBA" id="ARBA00008419"/>
    </source>
</evidence>
<dbReference type="Gene3D" id="3.40.50.720">
    <property type="entry name" value="NAD(P)-binding Rossmann-like Domain"/>
    <property type="match status" value="1"/>
</dbReference>
<dbReference type="EMBL" id="AP011112">
    <property type="protein sequence ID" value="BAI68846.1"/>
    <property type="molecule type" value="Genomic_DNA"/>
</dbReference>
<dbReference type="InterPro" id="IPR006183">
    <property type="entry name" value="Pgluconate_DH"/>
</dbReference>
<organism evidence="6 7">
    <name type="scientific">Hydrogenobacter thermophilus (strain DSM 6534 / IAM 12695 / TK-6)</name>
    <dbReference type="NCBI Taxonomy" id="608538"/>
    <lineage>
        <taxon>Bacteria</taxon>
        <taxon>Pseudomonadati</taxon>
        <taxon>Aquificota</taxon>
        <taxon>Aquificia</taxon>
        <taxon>Aquificales</taxon>
        <taxon>Aquificaceae</taxon>
        <taxon>Hydrogenobacter</taxon>
    </lineage>
</organism>